<protein>
    <submittedName>
        <fullName evidence="1">Conserved domain protein</fullName>
    </submittedName>
</protein>
<dbReference type="Proteomes" id="UP000004757">
    <property type="component" value="Unassembled WGS sequence"/>
</dbReference>
<comment type="caution">
    <text evidence="1">The sequence shown here is derived from an EMBL/GenBank/DDBJ whole genome shotgun (WGS) entry which is preliminary data.</text>
</comment>
<dbReference type="EMBL" id="ADNC01000031">
    <property type="protein sequence ID" value="EFF41084.1"/>
    <property type="molecule type" value="Genomic_DNA"/>
</dbReference>
<dbReference type="AlphaFoldDB" id="D4XX44"/>
<evidence type="ECO:0000313" key="2">
    <source>
        <dbReference type="Proteomes" id="UP000004757"/>
    </source>
</evidence>
<accession>D4XX44</accession>
<dbReference type="eggNOG" id="COG2755">
    <property type="taxonomic scope" value="Bacteria"/>
</dbReference>
<reference evidence="1 2" key="1">
    <citation type="submission" date="2010-03" db="EMBL/GenBank/DDBJ databases">
        <authorList>
            <person name="Glass J.I."/>
            <person name="Benders G.A."/>
            <person name="Durkin A.S."/>
            <person name="Farmerie W.G."/>
            <person name="Hlavinka K."/>
            <person name="Hostetler J."/>
            <person name="Jackson J."/>
            <person name="May M.A."/>
            <person name="Miller R.H."/>
            <person name="Paralanov V."/>
            <person name="Radune D."/>
            <person name="Szczypinski B."/>
            <person name="Brown D.R."/>
        </authorList>
    </citation>
    <scope>NUCLEOTIDE SEQUENCE [LARGE SCALE GENOMIC DNA]</scope>
    <source>
        <strain evidence="1 2">A21JP2</strain>
    </source>
</reference>
<evidence type="ECO:0000313" key="1">
    <source>
        <dbReference type="EMBL" id="EFF41084.1"/>
    </source>
</evidence>
<sequence length="298" mass="34331">VINNIYENVKNIDLKNVSKNDAAAKFSKAINDGVLSIISNDQGQLSLNAILGKKDLVEALIAKIGYSDYVDFINLLFDTSNVEKKTGIFKMLQDIIDPKESSKGSNLSMDVSIFDISDKTQKLLIELFKPMYDVMFEEIVKENSFYKQKDSFYKDHRGYKALYRTSISLLWIAADSLIKDGKSFFIWNATNTTLEGIVNSAMYHAFYASRGKYLEKLKKLNGTELSKVGANRYVDFVKEFIVGNRSNGTTEWNYWRTQALAYIYYSRSDRKDRHSNNSKKEVLYESLKKGYLWRIQNE</sequence>
<dbReference type="RefSeq" id="WP_005684039.1">
    <property type="nucleotide sequence ID" value="NZ_ADNC01000031.1"/>
</dbReference>
<gene>
    <name evidence="1" type="ORF">MALL_0202</name>
</gene>
<feature type="non-terminal residue" evidence="1">
    <location>
        <position position="1"/>
    </location>
</feature>
<organism evidence="1 2">
    <name type="scientific">Mycoplasmopsis alligatoris A21JP2</name>
    <dbReference type="NCBI Taxonomy" id="747682"/>
    <lineage>
        <taxon>Bacteria</taxon>
        <taxon>Bacillati</taxon>
        <taxon>Mycoplasmatota</taxon>
        <taxon>Mycoplasmoidales</taxon>
        <taxon>Metamycoplasmataceae</taxon>
        <taxon>Mycoplasmopsis</taxon>
    </lineage>
</organism>
<name>D4XX44_9BACT</name>
<dbReference type="STRING" id="747682.MALL_0202"/>
<proteinExistence type="predicted"/>
<keyword evidence="2" id="KW-1185">Reference proteome</keyword>